<dbReference type="InterPro" id="IPR043905">
    <property type="entry name" value="DUF5771"/>
</dbReference>
<protein>
    <submittedName>
        <fullName evidence="1">Uncharacterized protein</fullName>
    </submittedName>
</protein>
<name>A0A6C0AKI7_9ZZZZ</name>
<dbReference type="Pfam" id="PF19075">
    <property type="entry name" value="DUF5771"/>
    <property type="match status" value="1"/>
</dbReference>
<reference evidence="1" key="1">
    <citation type="journal article" date="2020" name="Nature">
        <title>Giant virus diversity and host interactions through global metagenomics.</title>
        <authorList>
            <person name="Schulz F."/>
            <person name="Roux S."/>
            <person name="Paez-Espino D."/>
            <person name="Jungbluth S."/>
            <person name="Walsh D.A."/>
            <person name="Denef V.J."/>
            <person name="McMahon K.D."/>
            <person name="Konstantinidis K.T."/>
            <person name="Eloe-Fadrosh E.A."/>
            <person name="Kyrpides N.C."/>
            <person name="Woyke T."/>
        </authorList>
    </citation>
    <scope>NUCLEOTIDE SEQUENCE</scope>
    <source>
        <strain evidence="1">GVMAG-S-1035375-24</strain>
    </source>
</reference>
<evidence type="ECO:0000313" key="1">
    <source>
        <dbReference type="EMBL" id="QHS79993.1"/>
    </source>
</evidence>
<dbReference type="EMBL" id="MN740665">
    <property type="protein sequence ID" value="QHS79993.1"/>
    <property type="molecule type" value="Genomic_DNA"/>
</dbReference>
<proteinExistence type="predicted"/>
<sequence length="112" mass="12586">MGTIRRKGYHATRKGTHYTVRSSRIHDMGAKGKWSDLHGPGIGSLKKGELMGYSATMKAPTRRKILRAVAKKVGPLSTFRKLNAVAVYTKRTAPKKSRTFKADRTWVKKNLM</sequence>
<accession>A0A6C0AKI7</accession>
<organism evidence="1">
    <name type="scientific">viral metagenome</name>
    <dbReference type="NCBI Taxonomy" id="1070528"/>
    <lineage>
        <taxon>unclassified sequences</taxon>
        <taxon>metagenomes</taxon>
        <taxon>organismal metagenomes</taxon>
    </lineage>
</organism>
<dbReference type="AlphaFoldDB" id="A0A6C0AKI7"/>